<name>A0A4R7J3C8_9ACTN</name>
<dbReference type="EMBL" id="SOAW01000002">
    <property type="protein sequence ID" value="TDT30897.1"/>
    <property type="molecule type" value="Genomic_DNA"/>
</dbReference>
<sequence>MQLEFGESARSSLGVEWELALVDADSGDLRQVAQTVLDAVAPADGSAHPTIRQELLLNTVELVTGVCSDVGEAMDDLDRSVATVREVTDPLRVELMSAGTHPFAHWAHQKVTNKERYGTLIDRTQWWGRQMMIYGVHVHVGVESRDKVLPIIGAMLTYYPHLLALSCSSPYWNGRDTSYASNRALLFQQLPTAGLPFTEIDSWPKLERYVADLVHTGVIDSFDEVRWDIRPSLKFGTIEMRIFDGITNRTELAALTALTHCLVEWLSRRLDAGETLPRISPWFLQENKWRAARYGMEAIVIVDEAGNEELVTDALARLLDQLAPVAAELHCSAELAGVADLIRHGASYQRQRRVAASVPSQGSPGAPSAMEAVVASVVEEFRRGRALPVSEFEAEPAGEPGARGQESRWSGGS</sequence>
<dbReference type="GO" id="GO:0004357">
    <property type="term" value="F:glutamate-cysteine ligase activity"/>
    <property type="evidence" value="ECO:0007669"/>
    <property type="project" value="UniProtKB-EC"/>
</dbReference>
<comment type="function">
    <text evidence="5">ATP-dependent carboxylate-amine ligase which exhibits weak glutamate--cysteine ligase activity.</text>
</comment>
<dbReference type="GO" id="GO:0042398">
    <property type="term" value="P:modified amino acid biosynthetic process"/>
    <property type="evidence" value="ECO:0007669"/>
    <property type="project" value="InterPro"/>
</dbReference>
<dbReference type="OrthoDB" id="9769628at2"/>
<protein>
    <recommendedName>
        <fullName evidence="5">Putative glutamate--cysteine ligase 2</fullName>
        <ecNumber evidence="5">6.3.2.2</ecNumber>
    </recommendedName>
    <alternativeName>
        <fullName evidence="5">Gamma-glutamylcysteine synthetase 2</fullName>
        <shortName evidence="5">GCS 2</shortName>
        <shortName evidence="5">Gamma-GCS 2</shortName>
    </alternativeName>
</protein>
<evidence type="ECO:0000256" key="4">
    <source>
        <dbReference type="ARBA" id="ARBA00048819"/>
    </source>
</evidence>
<dbReference type="HAMAP" id="MF_01609">
    <property type="entry name" value="Glu_cys_ligase_2"/>
    <property type="match status" value="1"/>
</dbReference>
<dbReference type="RefSeq" id="WP_133755240.1">
    <property type="nucleotide sequence ID" value="NZ_SOAW01000002.1"/>
</dbReference>
<comment type="caution">
    <text evidence="7">The sequence shown here is derived from an EMBL/GenBank/DDBJ whole genome shotgun (WGS) entry which is preliminary data.</text>
</comment>
<dbReference type="SUPFAM" id="SSF55931">
    <property type="entry name" value="Glutamine synthetase/guanido kinase"/>
    <property type="match status" value="1"/>
</dbReference>
<evidence type="ECO:0000313" key="8">
    <source>
        <dbReference type="Proteomes" id="UP000295371"/>
    </source>
</evidence>
<keyword evidence="1 5" id="KW-0436">Ligase</keyword>
<accession>A0A4R7J3C8</accession>
<dbReference type="PANTHER" id="PTHR36510:SF1">
    <property type="entry name" value="GLUTAMATE--CYSTEINE LIGASE 2-RELATED"/>
    <property type="match status" value="1"/>
</dbReference>
<dbReference type="AlphaFoldDB" id="A0A4R7J3C8"/>
<comment type="similarity">
    <text evidence="5">Belongs to the glutamate--cysteine ligase type 2 family. YbdK subfamily.</text>
</comment>
<evidence type="ECO:0000256" key="2">
    <source>
        <dbReference type="ARBA" id="ARBA00022741"/>
    </source>
</evidence>
<dbReference type="InterPro" id="IPR050141">
    <property type="entry name" value="GCL_type2/YbdK_subfam"/>
</dbReference>
<organism evidence="7 8">
    <name type="scientific">Naumannella halotolerans</name>
    <dbReference type="NCBI Taxonomy" id="993414"/>
    <lineage>
        <taxon>Bacteria</taxon>
        <taxon>Bacillati</taxon>
        <taxon>Actinomycetota</taxon>
        <taxon>Actinomycetes</taxon>
        <taxon>Propionibacteriales</taxon>
        <taxon>Propionibacteriaceae</taxon>
        <taxon>Naumannella</taxon>
    </lineage>
</organism>
<dbReference type="Proteomes" id="UP000295371">
    <property type="component" value="Unassembled WGS sequence"/>
</dbReference>
<dbReference type="PANTHER" id="PTHR36510">
    <property type="entry name" value="GLUTAMATE--CYSTEINE LIGASE 2-RELATED"/>
    <property type="match status" value="1"/>
</dbReference>
<keyword evidence="3 5" id="KW-0067">ATP-binding</keyword>
<feature type="region of interest" description="Disordered" evidence="6">
    <location>
        <begin position="389"/>
        <end position="413"/>
    </location>
</feature>
<evidence type="ECO:0000256" key="1">
    <source>
        <dbReference type="ARBA" id="ARBA00022598"/>
    </source>
</evidence>
<dbReference type="Pfam" id="PF04107">
    <property type="entry name" value="GCS2"/>
    <property type="match status" value="1"/>
</dbReference>
<reference evidence="7 8" key="1">
    <citation type="submission" date="2019-03" db="EMBL/GenBank/DDBJ databases">
        <title>Genomic Encyclopedia of Archaeal and Bacterial Type Strains, Phase II (KMG-II): from individual species to whole genera.</title>
        <authorList>
            <person name="Goeker M."/>
        </authorList>
    </citation>
    <scope>NUCLEOTIDE SEQUENCE [LARGE SCALE GENOMIC DNA]</scope>
    <source>
        <strain evidence="7 8">DSM 24323</strain>
    </source>
</reference>
<dbReference type="NCBIfam" id="TIGR02050">
    <property type="entry name" value="gshA_cyan_rel"/>
    <property type="match status" value="1"/>
</dbReference>
<dbReference type="EC" id="6.3.2.2" evidence="5"/>
<comment type="catalytic activity">
    <reaction evidence="4 5">
        <text>L-cysteine + L-glutamate + ATP = gamma-L-glutamyl-L-cysteine + ADP + phosphate + H(+)</text>
        <dbReference type="Rhea" id="RHEA:13285"/>
        <dbReference type="ChEBI" id="CHEBI:15378"/>
        <dbReference type="ChEBI" id="CHEBI:29985"/>
        <dbReference type="ChEBI" id="CHEBI:30616"/>
        <dbReference type="ChEBI" id="CHEBI:35235"/>
        <dbReference type="ChEBI" id="CHEBI:43474"/>
        <dbReference type="ChEBI" id="CHEBI:58173"/>
        <dbReference type="ChEBI" id="CHEBI:456216"/>
        <dbReference type="EC" id="6.3.2.2"/>
    </reaction>
</comment>
<dbReference type="InterPro" id="IPR011793">
    <property type="entry name" value="YbdK"/>
</dbReference>
<dbReference type="Gene3D" id="3.30.590.20">
    <property type="match status" value="1"/>
</dbReference>
<dbReference type="InterPro" id="IPR014746">
    <property type="entry name" value="Gln_synth/guanido_kin_cat_dom"/>
</dbReference>
<keyword evidence="2 5" id="KW-0547">Nucleotide-binding</keyword>
<dbReference type="GO" id="GO:0005524">
    <property type="term" value="F:ATP binding"/>
    <property type="evidence" value="ECO:0007669"/>
    <property type="project" value="UniProtKB-KW"/>
</dbReference>
<dbReference type="NCBIfam" id="NF010043">
    <property type="entry name" value="PRK13517.1-3"/>
    <property type="match status" value="1"/>
</dbReference>
<proteinExistence type="inferred from homology"/>
<evidence type="ECO:0000256" key="3">
    <source>
        <dbReference type="ARBA" id="ARBA00022840"/>
    </source>
</evidence>
<dbReference type="NCBIfam" id="NF010044">
    <property type="entry name" value="PRK13517.1-4"/>
    <property type="match status" value="1"/>
</dbReference>
<evidence type="ECO:0000256" key="6">
    <source>
        <dbReference type="SAM" id="MobiDB-lite"/>
    </source>
</evidence>
<evidence type="ECO:0000313" key="7">
    <source>
        <dbReference type="EMBL" id="TDT30897.1"/>
    </source>
</evidence>
<dbReference type="InterPro" id="IPR006336">
    <property type="entry name" value="GCS2"/>
</dbReference>
<keyword evidence="8" id="KW-1185">Reference proteome</keyword>
<gene>
    <name evidence="7" type="ORF">CLV29_2304</name>
</gene>
<dbReference type="NCBIfam" id="NF010042">
    <property type="entry name" value="PRK13517.1-2"/>
    <property type="match status" value="1"/>
</dbReference>
<evidence type="ECO:0000256" key="5">
    <source>
        <dbReference type="HAMAP-Rule" id="MF_01609"/>
    </source>
</evidence>